<evidence type="ECO:0000256" key="1">
    <source>
        <dbReference type="ARBA" id="ARBA00005254"/>
    </source>
</evidence>
<accession>A0A512IH84</accession>
<keyword evidence="3" id="KW-0456">Lyase</keyword>
<comment type="catalytic activity">
    <reaction evidence="5">
        <text>a 4-saturated-(3S)-3-hydroxyacyl-CoA = a (3E)-enoyl-CoA + H2O</text>
        <dbReference type="Rhea" id="RHEA:20724"/>
        <dbReference type="ChEBI" id="CHEBI:15377"/>
        <dbReference type="ChEBI" id="CHEBI:58521"/>
        <dbReference type="ChEBI" id="CHEBI:137480"/>
        <dbReference type="EC" id="4.2.1.17"/>
    </reaction>
</comment>
<organism evidence="8 9">
    <name type="scientific">Kocuria turfanensis</name>
    <dbReference type="NCBI Taxonomy" id="388357"/>
    <lineage>
        <taxon>Bacteria</taxon>
        <taxon>Bacillati</taxon>
        <taxon>Actinomycetota</taxon>
        <taxon>Actinomycetes</taxon>
        <taxon>Micrococcales</taxon>
        <taxon>Micrococcaceae</taxon>
        <taxon>Kocuria</taxon>
    </lineage>
</organism>
<evidence type="ECO:0000256" key="3">
    <source>
        <dbReference type="ARBA" id="ARBA00023239"/>
    </source>
</evidence>
<dbReference type="InterPro" id="IPR029045">
    <property type="entry name" value="ClpP/crotonase-like_dom_sf"/>
</dbReference>
<evidence type="ECO:0000313" key="8">
    <source>
        <dbReference type="EMBL" id="GEO97076.1"/>
    </source>
</evidence>
<reference evidence="8 9" key="1">
    <citation type="submission" date="2019-07" db="EMBL/GenBank/DDBJ databases">
        <title>Whole genome shotgun sequence of Kocuria turfanensis NBRC 107627.</title>
        <authorList>
            <person name="Hosoyama A."/>
            <person name="Uohara A."/>
            <person name="Ohji S."/>
            <person name="Ichikawa N."/>
        </authorList>
    </citation>
    <scope>NUCLEOTIDE SEQUENCE [LARGE SCALE GENOMIC DNA]</scope>
    <source>
        <strain evidence="8 9">NBRC 107627</strain>
    </source>
</reference>
<gene>
    <name evidence="8" type="ORF">KTU01_31990</name>
</gene>
<evidence type="ECO:0000256" key="4">
    <source>
        <dbReference type="ARBA" id="ARBA00023709"/>
    </source>
</evidence>
<comment type="similarity">
    <text evidence="1 6">Belongs to the enoyl-CoA hydratase/isomerase family.</text>
</comment>
<dbReference type="EMBL" id="BJZS01000105">
    <property type="protein sequence ID" value="GEO97076.1"/>
    <property type="molecule type" value="Genomic_DNA"/>
</dbReference>
<dbReference type="PROSITE" id="PS00166">
    <property type="entry name" value="ENOYL_COA_HYDRATASE"/>
    <property type="match status" value="1"/>
</dbReference>
<keyword evidence="9" id="KW-1185">Reference proteome</keyword>
<feature type="region of interest" description="Disordered" evidence="7">
    <location>
        <begin position="1"/>
        <end position="57"/>
    </location>
</feature>
<dbReference type="FunFam" id="3.90.226.10:FF:000009">
    <property type="entry name" value="Carnitinyl-CoA dehydratase"/>
    <property type="match status" value="1"/>
</dbReference>
<sequence length="318" mass="32546">MSETTTDATTGTAADTTTGTNSSTGTDADTTTGADTAADTTTGTGATGADTSTGTDAAIETGTGTVVVELRGRVAVVTVTRPEVRNALNVGVLDGIEAALDACERRADVDAVVFTGAGEKSFVAGADISQLVGYTLQDGLRARMQRLWDRIQDLELPTIAAVNGVALGGGNELAMSCDIRIAADRARFGLPEAGLGILPGAGGTQRLSRLVGLGRAQEMILTGRIIDAEEALRIGLVTSVVPPEELLDAALGTAGTILAKGPLAVRLAKLVVRGGAETDQRTGLLLERLAQSLLYAADEKAEGASAFLEKRPAHFRDA</sequence>
<proteinExistence type="inferred from homology"/>
<dbReference type="Gene3D" id="3.90.226.10">
    <property type="entry name" value="2-enoyl-CoA Hydratase, Chain A, domain 1"/>
    <property type="match status" value="1"/>
</dbReference>
<dbReference type="PANTHER" id="PTHR11941:SF54">
    <property type="entry name" value="ENOYL-COA HYDRATASE, MITOCHONDRIAL"/>
    <property type="match status" value="1"/>
</dbReference>
<dbReference type="GO" id="GO:0004300">
    <property type="term" value="F:enoyl-CoA hydratase activity"/>
    <property type="evidence" value="ECO:0007669"/>
    <property type="project" value="UniProtKB-EC"/>
</dbReference>
<evidence type="ECO:0000256" key="6">
    <source>
        <dbReference type="RuleBase" id="RU003707"/>
    </source>
</evidence>
<dbReference type="PANTHER" id="PTHR11941">
    <property type="entry name" value="ENOYL-COA HYDRATASE-RELATED"/>
    <property type="match status" value="1"/>
</dbReference>
<dbReference type="CDD" id="cd06558">
    <property type="entry name" value="crotonase-like"/>
    <property type="match status" value="1"/>
</dbReference>
<dbReference type="InterPro" id="IPR014748">
    <property type="entry name" value="Enoyl-CoA_hydra_C"/>
</dbReference>
<name>A0A512IH84_9MICC</name>
<evidence type="ECO:0000256" key="5">
    <source>
        <dbReference type="ARBA" id="ARBA00023717"/>
    </source>
</evidence>
<dbReference type="Gene3D" id="1.10.12.10">
    <property type="entry name" value="Lyase 2-enoyl-coa Hydratase, Chain A, domain 2"/>
    <property type="match status" value="1"/>
</dbReference>
<evidence type="ECO:0000313" key="9">
    <source>
        <dbReference type="Proteomes" id="UP000321103"/>
    </source>
</evidence>
<evidence type="ECO:0000256" key="2">
    <source>
        <dbReference type="ARBA" id="ARBA00012076"/>
    </source>
</evidence>
<dbReference type="InterPro" id="IPR018376">
    <property type="entry name" value="Enoyl-CoA_hyd/isom_CS"/>
</dbReference>
<dbReference type="AlphaFoldDB" id="A0A512IH84"/>
<dbReference type="Pfam" id="PF00378">
    <property type="entry name" value="ECH_1"/>
    <property type="match status" value="1"/>
</dbReference>
<dbReference type="Proteomes" id="UP000321103">
    <property type="component" value="Unassembled WGS sequence"/>
</dbReference>
<dbReference type="RefSeq" id="WP_084271561.1">
    <property type="nucleotide sequence ID" value="NZ_BJZS01000105.1"/>
</dbReference>
<dbReference type="GO" id="GO:0006635">
    <property type="term" value="P:fatty acid beta-oxidation"/>
    <property type="evidence" value="ECO:0007669"/>
    <property type="project" value="TreeGrafter"/>
</dbReference>
<evidence type="ECO:0000256" key="7">
    <source>
        <dbReference type="SAM" id="MobiDB-lite"/>
    </source>
</evidence>
<comment type="catalytic activity">
    <reaction evidence="4">
        <text>a (3S)-3-hydroxyacyl-CoA = a (2E)-enoyl-CoA + H2O</text>
        <dbReference type="Rhea" id="RHEA:16105"/>
        <dbReference type="ChEBI" id="CHEBI:15377"/>
        <dbReference type="ChEBI" id="CHEBI:57318"/>
        <dbReference type="ChEBI" id="CHEBI:58856"/>
        <dbReference type="EC" id="4.2.1.17"/>
    </reaction>
</comment>
<dbReference type="FunFam" id="1.10.12.10:FF:000001">
    <property type="entry name" value="Probable enoyl-CoA hydratase, mitochondrial"/>
    <property type="match status" value="1"/>
</dbReference>
<dbReference type="SUPFAM" id="SSF52096">
    <property type="entry name" value="ClpP/crotonase"/>
    <property type="match status" value="1"/>
</dbReference>
<dbReference type="InterPro" id="IPR001753">
    <property type="entry name" value="Enoyl-CoA_hydra/iso"/>
</dbReference>
<protein>
    <recommendedName>
        <fullName evidence="2">enoyl-CoA hydratase</fullName>
        <ecNumber evidence="2">4.2.1.17</ecNumber>
    </recommendedName>
</protein>
<dbReference type="STRING" id="388357.GCA_001580365_02042"/>
<comment type="caution">
    <text evidence="8">The sequence shown here is derived from an EMBL/GenBank/DDBJ whole genome shotgun (WGS) entry which is preliminary data.</text>
</comment>
<dbReference type="EC" id="4.2.1.17" evidence="2"/>